<proteinExistence type="predicted"/>
<feature type="transmembrane region" description="Helical" evidence="2">
    <location>
        <begin position="154"/>
        <end position="176"/>
    </location>
</feature>
<feature type="transmembrane region" description="Helical" evidence="2">
    <location>
        <begin position="82"/>
        <end position="107"/>
    </location>
</feature>
<feature type="transmembrane region" description="Helical" evidence="2">
    <location>
        <begin position="770"/>
        <end position="789"/>
    </location>
</feature>
<dbReference type="AlphaFoldDB" id="A0A139I8U0"/>
<organism evidence="3 4">
    <name type="scientific">Pseudocercospora musae</name>
    <dbReference type="NCBI Taxonomy" id="113226"/>
    <lineage>
        <taxon>Eukaryota</taxon>
        <taxon>Fungi</taxon>
        <taxon>Dikarya</taxon>
        <taxon>Ascomycota</taxon>
        <taxon>Pezizomycotina</taxon>
        <taxon>Dothideomycetes</taxon>
        <taxon>Dothideomycetidae</taxon>
        <taxon>Mycosphaerellales</taxon>
        <taxon>Mycosphaerellaceae</taxon>
        <taxon>Pseudocercospora</taxon>
    </lineage>
</organism>
<evidence type="ECO:0000256" key="2">
    <source>
        <dbReference type="SAM" id="Phobius"/>
    </source>
</evidence>
<keyword evidence="2" id="KW-0812">Transmembrane</keyword>
<keyword evidence="4" id="KW-1185">Reference proteome</keyword>
<reference evidence="3 4" key="1">
    <citation type="submission" date="2015-07" db="EMBL/GenBank/DDBJ databases">
        <title>Comparative genomics of the Sigatoka disease complex on banana suggests a link between parallel evolutionary changes in Pseudocercospora fijiensis and Pseudocercospora eumusae and increased virulence on the banana host.</title>
        <authorList>
            <person name="Chang T.-C."/>
            <person name="Salvucci A."/>
            <person name="Crous P.W."/>
            <person name="Stergiopoulos I."/>
        </authorList>
    </citation>
    <scope>NUCLEOTIDE SEQUENCE [LARGE SCALE GENOMIC DNA]</scope>
    <source>
        <strain evidence="3 4">CBS 116634</strain>
    </source>
</reference>
<feature type="transmembrane region" description="Helical" evidence="2">
    <location>
        <begin position="233"/>
        <end position="259"/>
    </location>
</feature>
<comment type="caution">
    <text evidence="3">The sequence shown here is derived from an EMBL/GenBank/DDBJ whole genome shotgun (WGS) entry which is preliminary data.</text>
</comment>
<protein>
    <submittedName>
        <fullName evidence="3">Uncharacterized protein</fullName>
    </submittedName>
</protein>
<name>A0A139I8U0_9PEZI</name>
<gene>
    <name evidence="3" type="ORF">AC579_643</name>
</gene>
<dbReference type="Proteomes" id="UP000073492">
    <property type="component" value="Unassembled WGS sequence"/>
</dbReference>
<sequence>MVELQPQELSALRRTHRNSSVSSPLASYATTLQEDALDTAYRSPSLANSQTAFLGDPDDQGAEANHDAPKDRKFFAEEPEQATFSTVLVLQVFALSWTVPIVALLVLNIKRHIIGASAWCPFGRCLPRVEDPDPTISRELPAVFDRQTHNLLGFLQLIAKVLEVWFILVATWLVYLMTIRLAQKLRGLPIGYISRPSEFAEIPSLFDAQLWSTLRERGVNGQSQKSKRARSRLSTFILITVLLCVLCNLMGPAVAVLVLPSLQWIDTEGIVHHRFDTLNADGLPGRDGYQFAIADAACDDEGWLDIQSYNCSSRWERGMDAWVESTFARQDYVAPVTSFQGMVAFTYNATELPTSDATFENETLVNKGYLESINWTPSRQMLNELTDDLLIVQNMSRGWDALDPRHANSVSTYKPYNNTVQTVIRRKGPILGALINTWVGYNTTNDSALHYTITVGWNRRVRCYENYDLYNSPLCFGTCESSRSTTYTRCITLGTGWNDGYKSAYFRVASKNHMLDGFEGPDAHFEVHASGRAAYIPSFEGNETLPEEVIEAGFPMTCLSNKTVNATACNWDAFFNITAEDREVKPRSRNVTTWQIWWDMKDKKNKPRNIVLAVDFETYLLFGDYELDPSRLSNPHHQVIHFLPTVRKKDDMLHLDPIRIDPAWTRAAWAVQENGTIDSTRAAANRLQELSDQIYKTDIFDQNQTEVLVNNRFYLNSLAVMPIMQTLSLIEYNVSDAKATDDDDDPEKPLLVRNARINVWAYGLASRTSWLGLVVVSCGCFVVLAEFVLGMNDRRLFRSPTQLLVAALEYHDAGEFNGLYSAKDVAKVPFRLDNDHLAAGRFRFRKA</sequence>
<feature type="region of interest" description="Disordered" evidence="1">
    <location>
        <begin position="1"/>
        <end position="26"/>
    </location>
</feature>
<evidence type="ECO:0000313" key="4">
    <source>
        <dbReference type="Proteomes" id="UP000073492"/>
    </source>
</evidence>
<evidence type="ECO:0000313" key="3">
    <source>
        <dbReference type="EMBL" id="KXT11116.1"/>
    </source>
</evidence>
<evidence type="ECO:0000256" key="1">
    <source>
        <dbReference type="SAM" id="MobiDB-lite"/>
    </source>
</evidence>
<keyword evidence="2" id="KW-1133">Transmembrane helix</keyword>
<dbReference type="OrthoDB" id="3630721at2759"/>
<dbReference type="EMBL" id="LFZO01000220">
    <property type="protein sequence ID" value="KXT11116.1"/>
    <property type="molecule type" value="Genomic_DNA"/>
</dbReference>
<accession>A0A139I8U0</accession>
<keyword evidence="2" id="KW-0472">Membrane</keyword>